<dbReference type="Proteomes" id="UP000235392">
    <property type="component" value="Unassembled WGS sequence"/>
</dbReference>
<reference evidence="2 3" key="1">
    <citation type="submission" date="2017-11" db="EMBL/GenBank/DDBJ databases">
        <title>De novo assembly and phasing of dikaryotic genomes from two isolates of Puccinia coronata f. sp. avenae, the causal agent of oat crown rust.</title>
        <authorList>
            <person name="Miller M.E."/>
            <person name="Zhang Y."/>
            <person name="Omidvar V."/>
            <person name="Sperschneider J."/>
            <person name="Schwessinger B."/>
            <person name="Raley C."/>
            <person name="Palmer J.M."/>
            <person name="Garnica D."/>
            <person name="Upadhyaya N."/>
            <person name="Rathjen J."/>
            <person name="Taylor J.M."/>
            <person name="Park R.F."/>
            <person name="Dodds P.N."/>
            <person name="Hirsch C.D."/>
            <person name="Kianian S.F."/>
            <person name="Figueroa M."/>
        </authorList>
    </citation>
    <scope>NUCLEOTIDE SEQUENCE [LARGE SCALE GENOMIC DNA]</scope>
    <source>
        <strain evidence="2">12SD80</strain>
    </source>
</reference>
<accession>A0A2N5UPF4</accession>
<gene>
    <name evidence="2" type="ORF">PCASD_08770</name>
</gene>
<feature type="region of interest" description="Disordered" evidence="1">
    <location>
        <begin position="241"/>
        <end position="261"/>
    </location>
</feature>
<evidence type="ECO:0000313" key="2">
    <source>
        <dbReference type="EMBL" id="PLW39635.1"/>
    </source>
</evidence>
<dbReference type="EMBL" id="PGCI01000113">
    <property type="protein sequence ID" value="PLW39635.1"/>
    <property type="molecule type" value="Genomic_DNA"/>
</dbReference>
<sequence>MEALVAKIIFPESSQLSSQLGPAASDDENSICKDYRDLDVYLDEIYKTAVGKRVDEETPGISIESPPSHFKYNTHETPALVSNGPSLGAGSLDTLQMVAIATAVAQAQAVVNSTNLCTKVPAEAHVNSLTSSKPNPGAIGTISSYLNFAGVVENKDNILRMLSSYGIDHYSLFKPGHFPKEELLLIGLKIGTIAKLQANVNKPLDGIANSSSNQSATVKQSCTAGINRSNTAARAVLEQPCSTGGRTDTVRPKREPTGRTDLSDRSRLVLCNRSQELIGQACPTRRQVLRSDSACPTTARTAVFDRLMPAVLSSHPSMAFQDH</sequence>
<organism evidence="2 3">
    <name type="scientific">Puccinia coronata f. sp. avenae</name>
    <dbReference type="NCBI Taxonomy" id="200324"/>
    <lineage>
        <taxon>Eukaryota</taxon>
        <taxon>Fungi</taxon>
        <taxon>Dikarya</taxon>
        <taxon>Basidiomycota</taxon>
        <taxon>Pucciniomycotina</taxon>
        <taxon>Pucciniomycetes</taxon>
        <taxon>Pucciniales</taxon>
        <taxon>Pucciniaceae</taxon>
        <taxon>Puccinia</taxon>
    </lineage>
</organism>
<evidence type="ECO:0000256" key="1">
    <source>
        <dbReference type="SAM" id="MobiDB-lite"/>
    </source>
</evidence>
<comment type="caution">
    <text evidence="2">The sequence shown here is derived from an EMBL/GenBank/DDBJ whole genome shotgun (WGS) entry which is preliminary data.</text>
</comment>
<proteinExistence type="predicted"/>
<protein>
    <submittedName>
        <fullName evidence="2">Uncharacterized protein</fullName>
    </submittedName>
</protein>
<evidence type="ECO:0000313" key="3">
    <source>
        <dbReference type="Proteomes" id="UP000235392"/>
    </source>
</evidence>
<dbReference type="AlphaFoldDB" id="A0A2N5UPF4"/>
<name>A0A2N5UPF4_9BASI</name>
<feature type="compositionally biased region" description="Basic and acidic residues" evidence="1">
    <location>
        <begin position="248"/>
        <end position="261"/>
    </location>
</feature>